<dbReference type="RefSeq" id="WP_079714996.1">
    <property type="nucleotide sequence ID" value="NZ_FUYS01000001.1"/>
</dbReference>
<dbReference type="SUPFAM" id="SSF63411">
    <property type="entry name" value="LuxS/MPP-like metallohydrolase"/>
    <property type="match status" value="2"/>
</dbReference>
<feature type="domain" description="Peptidase M16 N-terminal" evidence="2">
    <location>
        <begin position="54"/>
        <end position="183"/>
    </location>
</feature>
<evidence type="ECO:0000313" key="5">
    <source>
        <dbReference type="Proteomes" id="UP000190541"/>
    </source>
</evidence>
<dbReference type="InterPro" id="IPR011249">
    <property type="entry name" value="Metalloenz_LuxS/M16"/>
</dbReference>
<proteinExistence type="predicted"/>
<dbReference type="Pfam" id="PF05193">
    <property type="entry name" value="Peptidase_M16_C"/>
    <property type="match status" value="1"/>
</dbReference>
<name>A0A1T4ZYD0_9SPHI</name>
<dbReference type="GO" id="GO:0046872">
    <property type="term" value="F:metal ion binding"/>
    <property type="evidence" value="ECO:0007669"/>
    <property type="project" value="InterPro"/>
</dbReference>
<protein>
    <submittedName>
        <fullName evidence="4">Predicted Zn-dependent peptidase</fullName>
    </submittedName>
</protein>
<dbReference type="PROSITE" id="PS51257">
    <property type="entry name" value="PROKAR_LIPOPROTEIN"/>
    <property type="match status" value="1"/>
</dbReference>
<dbReference type="Gene3D" id="3.30.830.10">
    <property type="entry name" value="Metalloenzyme, LuxS/M16 peptidase-like"/>
    <property type="match status" value="2"/>
</dbReference>
<dbReference type="Proteomes" id="UP000190541">
    <property type="component" value="Unassembled WGS sequence"/>
</dbReference>
<organism evidence="4 5">
    <name type="scientific">Parapedobacter luteus</name>
    <dbReference type="NCBI Taxonomy" id="623280"/>
    <lineage>
        <taxon>Bacteria</taxon>
        <taxon>Pseudomonadati</taxon>
        <taxon>Bacteroidota</taxon>
        <taxon>Sphingobacteriia</taxon>
        <taxon>Sphingobacteriales</taxon>
        <taxon>Sphingobacteriaceae</taxon>
        <taxon>Parapedobacter</taxon>
    </lineage>
</organism>
<dbReference type="OrthoDB" id="9811314at2"/>
<dbReference type="InterPro" id="IPR011765">
    <property type="entry name" value="Pept_M16_N"/>
</dbReference>
<dbReference type="EMBL" id="FUYS01000001">
    <property type="protein sequence ID" value="SKB27527.1"/>
    <property type="molecule type" value="Genomic_DNA"/>
</dbReference>
<dbReference type="InterPro" id="IPR007863">
    <property type="entry name" value="Peptidase_M16_C"/>
</dbReference>
<feature type="domain" description="Peptidase M16 C-terminal" evidence="3">
    <location>
        <begin position="199"/>
        <end position="377"/>
    </location>
</feature>
<feature type="signal peptide" evidence="1">
    <location>
        <begin position="1"/>
        <end position="20"/>
    </location>
</feature>
<dbReference type="Pfam" id="PF00675">
    <property type="entry name" value="Peptidase_M16"/>
    <property type="match status" value="1"/>
</dbReference>
<dbReference type="STRING" id="623280.SAMN05660226_00272"/>
<dbReference type="PANTHER" id="PTHR11851:SF224">
    <property type="entry name" value="PROCESSING PROTEASE"/>
    <property type="match status" value="1"/>
</dbReference>
<feature type="chain" id="PRO_5013295657" evidence="1">
    <location>
        <begin position="21"/>
        <end position="682"/>
    </location>
</feature>
<evidence type="ECO:0000259" key="2">
    <source>
        <dbReference type="Pfam" id="PF00675"/>
    </source>
</evidence>
<dbReference type="InterPro" id="IPR050361">
    <property type="entry name" value="MPP/UQCRC_Complex"/>
</dbReference>
<dbReference type="AlphaFoldDB" id="A0A1T4ZYD0"/>
<evidence type="ECO:0000259" key="3">
    <source>
        <dbReference type="Pfam" id="PF05193"/>
    </source>
</evidence>
<keyword evidence="1" id="KW-0732">Signal</keyword>
<accession>A0A1T4ZYD0</accession>
<sequence>MKKISIYLLALVGACTTAFAQVDRSKYPEPGPAPQINIGDPVTFTLDNGLKVFVVENHKLPRVTYSLVLDRDAILEGDKAGLTSLAGDMLTGGTTTRAKDELDEAIDRIGARISVSSTSASASSLKKYNDQLLELFADVLFNPAFPQSELDKLKKQLISSLAAAKDDPNSIIGVVRNAAMYGKDHPYGEIETEKTVGNLQVDDFRDYYNTYFRPNVAYLAIVGDITPAEAKELVNKYFAGWQRADVPKHEWPAPQKTQGNRVVVANRPVSAQSVINIGYPLDLKPNNPDVIAVNVISRILGGGSSGRLFLNLREDKGYTYGAYGGITPDKLVATLNASASVRNSVTDSATREFIHELKRLHEKTITQEELDLAKAALAGSFGRSLEQPSTIASFAINTEMHKLPKDYYKNYLKNMDGLTLDQINNIAANYVRSDDLQITIVGKADDFADKMNAFGEVQFYTVTGDPEVNMAITDASVTAEGVIEKYIEAIGGREKLTAVNSIRLVSEAEIQGMTVSIEQLVDRNKGVAVQNTKLSAQLLSSVRVTKDAVTVSAQGQSQQLPADAAAAYQALLDIFPELSYQEKGAQLELDGITKVNDEDAYKVKVTSGSNVSTEYFSVATGLKLKTESELAGETTMNNYATYEGIQLPETITIVNQMVPLPLKAVTKEVVINGEISEDELNP</sequence>
<reference evidence="4 5" key="1">
    <citation type="submission" date="2017-02" db="EMBL/GenBank/DDBJ databases">
        <authorList>
            <person name="Peterson S.W."/>
        </authorList>
    </citation>
    <scope>NUCLEOTIDE SEQUENCE [LARGE SCALE GENOMIC DNA]</scope>
    <source>
        <strain evidence="4 5">DSM 22899</strain>
    </source>
</reference>
<evidence type="ECO:0000256" key="1">
    <source>
        <dbReference type="SAM" id="SignalP"/>
    </source>
</evidence>
<dbReference type="PANTHER" id="PTHR11851">
    <property type="entry name" value="METALLOPROTEASE"/>
    <property type="match status" value="1"/>
</dbReference>
<evidence type="ECO:0000313" key="4">
    <source>
        <dbReference type="EMBL" id="SKB27527.1"/>
    </source>
</evidence>
<keyword evidence="5" id="KW-1185">Reference proteome</keyword>
<gene>
    <name evidence="4" type="ORF">SAMN05660226_00272</name>
</gene>